<protein>
    <submittedName>
        <fullName evidence="1">Head protein</fullName>
    </submittedName>
</protein>
<reference evidence="1" key="1">
    <citation type="journal article" date="2021" name="Proc. Natl. Acad. Sci. U.S.A.">
        <title>A Catalog of Tens of Thousands of Viruses from Human Metagenomes Reveals Hidden Associations with Chronic Diseases.</title>
        <authorList>
            <person name="Tisza M.J."/>
            <person name="Buck C.B."/>
        </authorList>
    </citation>
    <scope>NUCLEOTIDE SEQUENCE</scope>
    <source>
        <strain evidence="1">CtEmK1</strain>
    </source>
</reference>
<organism evidence="1">
    <name type="scientific">Podoviridae sp. ctEmK1</name>
    <dbReference type="NCBI Taxonomy" id="2827727"/>
    <lineage>
        <taxon>Viruses</taxon>
        <taxon>Duplodnaviria</taxon>
        <taxon>Heunggongvirae</taxon>
        <taxon>Uroviricota</taxon>
        <taxon>Caudoviricetes</taxon>
    </lineage>
</organism>
<dbReference type="Pfam" id="PF25622">
    <property type="entry name" value="Phi29_MCP"/>
    <property type="match status" value="1"/>
</dbReference>
<accession>A0A8S5S5B6</accession>
<sequence>MAHRVKLTTLDASSLKIINTIRENASYEYQQNVPVITNARMIPKVGEIILGNGSLQNQFLNALMNRIAKVVIESATFNNPYSHLKKGYLETGETIEDIFIGIANVVEYDAEKGEAREFKRNLPDVRSAFYVMNWRTQYPLTIQDEDLKMAFTSIDGVTSFIAKLVDGIYTAAEYDEFLLFKYLLIKAISHGKTTPVSVGDGTVLTNDASKYRGVSNKLTFMSKKYNQAGVRTTTPKSRQAIFMDAEYNAKFDVNVLASAFHMEKADFMGRLHLIDDWTSFDNERFDIIRANCDSIEEVTTEELNAMRNVKAVLVDENYFQVYDNLSRMTEQYCASGLYWNYFYNTWKTVAVSPFSNMVTFVVDGDDIAQPATVTVEVSSKDIAEEATVFTLEVQDDNVSLANGAYQFVQTQDAVTNGIAIHKYGAVIFPAGKTTTTLEMVYGGYKYTATSALTTSSNVGATITFNKGDAVALAVEGGKAVTDVTTTAGVKKLN</sequence>
<proteinExistence type="predicted"/>
<evidence type="ECO:0000313" key="1">
    <source>
        <dbReference type="EMBL" id="DAF46120.1"/>
    </source>
</evidence>
<dbReference type="EMBL" id="BK032531">
    <property type="protein sequence ID" value="DAF46120.1"/>
    <property type="molecule type" value="Genomic_DNA"/>
</dbReference>
<name>A0A8S5S5B6_9CAUD</name>